<evidence type="ECO:0000313" key="2">
    <source>
        <dbReference type="EMBL" id="KAL3644259.1"/>
    </source>
</evidence>
<feature type="compositionally biased region" description="Basic and acidic residues" evidence="1">
    <location>
        <begin position="71"/>
        <end position="80"/>
    </location>
</feature>
<proteinExistence type="predicted"/>
<evidence type="ECO:0000313" key="3">
    <source>
        <dbReference type="Proteomes" id="UP001632038"/>
    </source>
</evidence>
<gene>
    <name evidence="2" type="ORF">CASFOL_012191</name>
</gene>
<comment type="caution">
    <text evidence="2">The sequence shown here is derived from an EMBL/GenBank/DDBJ whole genome shotgun (WGS) entry which is preliminary data.</text>
</comment>
<reference evidence="3" key="1">
    <citation type="journal article" date="2024" name="IScience">
        <title>Strigolactones Initiate the Formation of Haustorium-like Structures in Castilleja.</title>
        <authorList>
            <person name="Buerger M."/>
            <person name="Peterson D."/>
            <person name="Chory J."/>
        </authorList>
    </citation>
    <scope>NUCLEOTIDE SEQUENCE [LARGE SCALE GENOMIC DNA]</scope>
</reference>
<protein>
    <submittedName>
        <fullName evidence="2">Uncharacterized protein</fullName>
    </submittedName>
</protein>
<keyword evidence="3" id="KW-1185">Reference proteome</keyword>
<dbReference type="EMBL" id="JAVIJP010000015">
    <property type="protein sequence ID" value="KAL3644259.1"/>
    <property type="molecule type" value="Genomic_DNA"/>
</dbReference>
<organism evidence="2 3">
    <name type="scientific">Castilleja foliolosa</name>
    <dbReference type="NCBI Taxonomy" id="1961234"/>
    <lineage>
        <taxon>Eukaryota</taxon>
        <taxon>Viridiplantae</taxon>
        <taxon>Streptophyta</taxon>
        <taxon>Embryophyta</taxon>
        <taxon>Tracheophyta</taxon>
        <taxon>Spermatophyta</taxon>
        <taxon>Magnoliopsida</taxon>
        <taxon>eudicotyledons</taxon>
        <taxon>Gunneridae</taxon>
        <taxon>Pentapetalae</taxon>
        <taxon>asterids</taxon>
        <taxon>lamiids</taxon>
        <taxon>Lamiales</taxon>
        <taxon>Orobanchaceae</taxon>
        <taxon>Pedicularideae</taxon>
        <taxon>Castillejinae</taxon>
        <taxon>Castilleja</taxon>
    </lineage>
</organism>
<feature type="region of interest" description="Disordered" evidence="1">
    <location>
        <begin position="1"/>
        <end position="80"/>
    </location>
</feature>
<name>A0ABD3DTR3_9LAMI</name>
<feature type="compositionally biased region" description="Acidic residues" evidence="1">
    <location>
        <begin position="43"/>
        <end position="55"/>
    </location>
</feature>
<dbReference type="Proteomes" id="UP001632038">
    <property type="component" value="Unassembled WGS sequence"/>
</dbReference>
<evidence type="ECO:0000256" key="1">
    <source>
        <dbReference type="SAM" id="MobiDB-lite"/>
    </source>
</evidence>
<accession>A0ABD3DTR3</accession>
<sequence>MQGQGDGEYDSVVVNNDGGDIYGDGERHDNYTKSNSDGNTDGDTNDNDIDMDFDSDINTNSDGDDLEGDDNMEHDGVEVNKCRQRLRKVATCENPS</sequence>
<dbReference type="AlphaFoldDB" id="A0ABD3DTR3"/>